<keyword evidence="8" id="KW-1003">Cell membrane</keyword>
<keyword evidence="11 18" id="KW-0812">Transmembrane</keyword>
<evidence type="ECO:0000313" key="21">
    <source>
        <dbReference type="Proteomes" id="UP001169063"/>
    </source>
</evidence>
<evidence type="ECO:0000256" key="2">
    <source>
        <dbReference type="ARBA" id="ARBA00004651"/>
    </source>
</evidence>
<evidence type="ECO:0000256" key="17">
    <source>
        <dbReference type="ARBA" id="ARBA00023264"/>
    </source>
</evidence>
<keyword evidence="17" id="KW-1208">Phospholipid metabolism</keyword>
<keyword evidence="13 19" id="KW-1133">Transmembrane helix</keyword>
<dbReference type="PANTHER" id="PTHR46382:SF1">
    <property type="entry name" value="PHOSPHATIDATE CYTIDYLYLTRANSFERASE"/>
    <property type="match status" value="1"/>
</dbReference>
<comment type="caution">
    <text evidence="20">The sequence shown here is derived from an EMBL/GenBank/DDBJ whole genome shotgun (WGS) entry which is preliminary data.</text>
</comment>
<organism evidence="20 21">
    <name type="scientific">Peiella sedimenti</name>
    <dbReference type="NCBI Taxonomy" id="3061083"/>
    <lineage>
        <taxon>Bacteria</taxon>
        <taxon>Pseudomonadati</taxon>
        <taxon>Pseudomonadota</taxon>
        <taxon>Alphaproteobacteria</taxon>
        <taxon>Caulobacterales</taxon>
        <taxon>Caulobacteraceae</taxon>
        <taxon>Peiella</taxon>
    </lineage>
</organism>
<evidence type="ECO:0000256" key="8">
    <source>
        <dbReference type="ARBA" id="ARBA00022475"/>
    </source>
</evidence>
<gene>
    <name evidence="20" type="ORF">Q0812_10995</name>
</gene>
<evidence type="ECO:0000256" key="12">
    <source>
        <dbReference type="ARBA" id="ARBA00022695"/>
    </source>
</evidence>
<evidence type="ECO:0000256" key="16">
    <source>
        <dbReference type="ARBA" id="ARBA00023209"/>
    </source>
</evidence>
<dbReference type="PANTHER" id="PTHR46382">
    <property type="entry name" value="PHOSPHATIDATE CYTIDYLYLTRANSFERASE"/>
    <property type="match status" value="1"/>
</dbReference>
<evidence type="ECO:0000256" key="4">
    <source>
        <dbReference type="ARBA" id="ARBA00005189"/>
    </source>
</evidence>
<keyword evidence="12 18" id="KW-0548">Nucleotidyltransferase</keyword>
<dbReference type="GO" id="GO:0004605">
    <property type="term" value="F:phosphatidate cytidylyltransferase activity"/>
    <property type="evidence" value="ECO:0007669"/>
    <property type="project" value="UniProtKB-EC"/>
</dbReference>
<evidence type="ECO:0000256" key="13">
    <source>
        <dbReference type="ARBA" id="ARBA00022989"/>
    </source>
</evidence>
<dbReference type="InterPro" id="IPR000374">
    <property type="entry name" value="PC_trans"/>
</dbReference>
<feature type="transmembrane region" description="Helical" evidence="19">
    <location>
        <begin position="106"/>
        <end position="125"/>
    </location>
</feature>
<feature type="transmembrane region" description="Helical" evidence="19">
    <location>
        <begin position="204"/>
        <end position="224"/>
    </location>
</feature>
<dbReference type="EMBL" id="JAUKTR010000004">
    <property type="protein sequence ID" value="MDO1559951.1"/>
    <property type="molecule type" value="Genomic_DNA"/>
</dbReference>
<proteinExistence type="inferred from homology"/>
<feature type="transmembrane region" description="Helical" evidence="19">
    <location>
        <begin position="169"/>
        <end position="192"/>
    </location>
</feature>
<comment type="pathway">
    <text evidence="3 18">Phospholipid metabolism; CDP-diacylglycerol biosynthesis; CDP-diacylglycerol from sn-glycerol 3-phosphate: step 3/3.</text>
</comment>
<sequence>MKLQGIGLRAASTAVLAPAAIAALYLGGLPFMLMIAVSTAFLAFEWTQMSQSRRKGPLTFLLTVTIVAGCIGAYADELPLAWAVCAIGALILAVVARTGGGWAGRAWFGVLYLAVPIVLMVWLRLQDEGGRWTILLFAITWGADIAAYLAGSAIGGAKLAPRLSPNKTWAGFIAGLVAGSAVAALVTLSFAMAGPEWRITGLPVLWAALVGLAGALATMSGDLFESALKRRYGVKDSGDIIPGHGGLLDRVDGLLFAAVVVAGARVLAGGAL</sequence>
<dbReference type="PROSITE" id="PS01315">
    <property type="entry name" value="CDS"/>
    <property type="match status" value="1"/>
</dbReference>
<evidence type="ECO:0000256" key="3">
    <source>
        <dbReference type="ARBA" id="ARBA00005119"/>
    </source>
</evidence>
<evidence type="ECO:0000256" key="18">
    <source>
        <dbReference type="RuleBase" id="RU003938"/>
    </source>
</evidence>
<dbReference type="EC" id="2.7.7.41" evidence="6 18"/>
<dbReference type="Pfam" id="PF01148">
    <property type="entry name" value="CTP_transf_1"/>
    <property type="match status" value="1"/>
</dbReference>
<evidence type="ECO:0000256" key="6">
    <source>
        <dbReference type="ARBA" id="ARBA00012487"/>
    </source>
</evidence>
<evidence type="ECO:0000256" key="1">
    <source>
        <dbReference type="ARBA" id="ARBA00001698"/>
    </source>
</evidence>
<evidence type="ECO:0000256" key="10">
    <source>
        <dbReference type="ARBA" id="ARBA00022679"/>
    </source>
</evidence>
<keyword evidence="15 19" id="KW-0472">Membrane</keyword>
<dbReference type="Proteomes" id="UP001169063">
    <property type="component" value="Unassembled WGS sequence"/>
</dbReference>
<dbReference type="RefSeq" id="WP_302110382.1">
    <property type="nucleotide sequence ID" value="NZ_JAUKTR010000004.1"/>
</dbReference>
<evidence type="ECO:0000256" key="7">
    <source>
        <dbReference type="ARBA" id="ARBA00019373"/>
    </source>
</evidence>
<evidence type="ECO:0000313" key="20">
    <source>
        <dbReference type="EMBL" id="MDO1559951.1"/>
    </source>
</evidence>
<comment type="similarity">
    <text evidence="5 18">Belongs to the CDS family.</text>
</comment>
<evidence type="ECO:0000256" key="9">
    <source>
        <dbReference type="ARBA" id="ARBA00022516"/>
    </source>
</evidence>
<evidence type="ECO:0000256" key="11">
    <source>
        <dbReference type="ARBA" id="ARBA00022692"/>
    </source>
</evidence>
<evidence type="ECO:0000256" key="15">
    <source>
        <dbReference type="ARBA" id="ARBA00023136"/>
    </source>
</evidence>
<accession>A0ABT8SNJ6</accession>
<comment type="catalytic activity">
    <reaction evidence="1 18">
        <text>a 1,2-diacyl-sn-glycero-3-phosphate + CTP + H(+) = a CDP-1,2-diacyl-sn-glycerol + diphosphate</text>
        <dbReference type="Rhea" id="RHEA:16229"/>
        <dbReference type="ChEBI" id="CHEBI:15378"/>
        <dbReference type="ChEBI" id="CHEBI:33019"/>
        <dbReference type="ChEBI" id="CHEBI:37563"/>
        <dbReference type="ChEBI" id="CHEBI:58332"/>
        <dbReference type="ChEBI" id="CHEBI:58608"/>
        <dbReference type="EC" id="2.7.7.41"/>
    </reaction>
</comment>
<reference evidence="20" key="1">
    <citation type="submission" date="2023-07" db="EMBL/GenBank/DDBJ databases">
        <title>Brevundimonas soil sp. nov., isolated from the soil of chemical plant.</title>
        <authorList>
            <person name="Wu N."/>
        </authorList>
    </citation>
    <scope>NUCLEOTIDE SEQUENCE</scope>
    <source>
        <strain evidence="20">XZ-24</strain>
    </source>
</reference>
<keyword evidence="9" id="KW-0444">Lipid biosynthesis</keyword>
<keyword evidence="10 18" id="KW-0808">Transferase</keyword>
<name>A0ABT8SNJ6_9CAUL</name>
<evidence type="ECO:0000256" key="5">
    <source>
        <dbReference type="ARBA" id="ARBA00010185"/>
    </source>
</evidence>
<evidence type="ECO:0000256" key="14">
    <source>
        <dbReference type="ARBA" id="ARBA00023098"/>
    </source>
</evidence>
<feature type="transmembrane region" description="Helical" evidence="19">
    <location>
        <begin position="80"/>
        <end position="99"/>
    </location>
</feature>
<feature type="transmembrane region" description="Helical" evidence="19">
    <location>
        <begin position="131"/>
        <end position="157"/>
    </location>
</feature>
<comment type="subcellular location">
    <subcellularLocation>
        <location evidence="2">Cell membrane</location>
        <topology evidence="2">Multi-pass membrane protein</topology>
    </subcellularLocation>
</comment>
<evidence type="ECO:0000256" key="19">
    <source>
        <dbReference type="SAM" id="Phobius"/>
    </source>
</evidence>
<keyword evidence="14" id="KW-0443">Lipid metabolism</keyword>
<protein>
    <recommendedName>
        <fullName evidence="7 18">Phosphatidate cytidylyltransferase</fullName>
        <ecNumber evidence="6 18">2.7.7.41</ecNumber>
    </recommendedName>
</protein>
<feature type="transmembrane region" description="Helical" evidence="19">
    <location>
        <begin position="56"/>
        <end position="74"/>
    </location>
</feature>
<comment type="pathway">
    <text evidence="4">Lipid metabolism.</text>
</comment>
<keyword evidence="21" id="KW-1185">Reference proteome</keyword>
<feature type="transmembrane region" description="Helical" evidence="19">
    <location>
        <begin position="20"/>
        <end position="44"/>
    </location>
</feature>
<keyword evidence="16" id="KW-0594">Phospholipid biosynthesis</keyword>